<comment type="similarity">
    <text evidence="1">Belongs to the peptidase C48 family.</text>
</comment>
<accession>A0A2G2WYH8</accession>
<reference evidence="5 6" key="1">
    <citation type="journal article" date="2017" name="Genome Biol.">
        <title>New reference genome sequences of hot pepper reveal the massive evolution of plant disease-resistance genes by retroduplication.</title>
        <authorList>
            <person name="Kim S."/>
            <person name="Park J."/>
            <person name="Yeom S.I."/>
            <person name="Kim Y.M."/>
            <person name="Seo E."/>
            <person name="Kim K.T."/>
            <person name="Kim M.S."/>
            <person name="Lee J.M."/>
            <person name="Cheong K."/>
            <person name="Shin H.S."/>
            <person name="Kim S.B."/>
            <person name="Han K."/>
            <person name="Lee J."/>
            <person name="Park M."/>
            <person name="Lee H.A."/>
            <person name="Lee H.Y."/>
            <person name="Lee Y."/>
            <person name="Oh S."/>
            <person name="Lee J.H."/>
            <person name="Choi E."/>
            <person name="Choi E."/>
            <person name="Lee S.E."/>
            <person name="Jeon J."/>
            <person name="Kim H."/>
            <person name="Choi G."/>
            <person name="Song H."/>
            <person name="Lee J."/>
            <person name="Lee S.C."/>
            <person name="Kwon J.K."/>
            <person name="Lee H.Y."/>
            <person name="Koo N."/>
            <person name="Hong Y."/>
            <person name="Kim R.W."/>
            <person name="Kang W.H."/>
            <person name="Huh J.H."/>
            <person name="Kang B.C."/>
            <person name="Yang T.J."/>
            <person name="Lee Y.H."/>
            <person name="Bennetzen J.L."/>
            <person name="Choi D."/>
        </authorList>
    </citation>
    <scope>NUCLEOTIDE SEQUENCE [LARGE SCALE GENOMIC DNA]</scope>
    <source>
        <strain evidence="6">cv. PBC81</strain>
    </source>
</reference>
<keyword evidence="6" id="KW-1185">Reference proteome</keyword>
<dbReference type="InterPro" id="IPR038765">
    <property type="entry name" value="Papain-like_cys_pep_sf"/>
</dbReference>
<dbReference type="EMBL" id="MLFT02000004">
    <property type="protein sequence ID" value="PHT50304.1"/>
    <property type="molecule type" value="Genomic_DNA"/>
</dbReference>
<reference evidence="6" key="2">
    <citation type="journal article" date="2017" name="J. Anim. Genet.">
        <title>Multiple reference genome sequences of hot pepper reveal the massive evolution of plant disease resistance genes by retroduplication.</title>
        <authorList>
            <person name="Kim S."/>
            <person name="Park J."/>
            <person name="Yeom S.-I."/>
            <person name="Kim Y.-M."/>
            <person name="Seo E."/>
            <person name="Kim K.-T."/>
            <person name="Kim M.-S."/>
            <person name="Lee J.M."/>
            <person name="Cheong K."/>
            <person name="Shin H.-S."/>
            <person name="Kim S.-B."/>
            <person name="Han K."/>
            <person name="Lee J."/>
            <person name="Park M."/>
            <person name="Lee H.-A."/>
            <person name="Lee H.-Y."/>
            <person name="Lee Y."/>
            <person name="Oh S."/>
            <person name="Lee J.H."/>
            <person name="Choi E."/>
            <person name="Choi E."/>
            <person name="Lee S.E."/>
            <person name="Jeon J."/>
            <person name="Kim H."/>
            <person name="Choi G."/>
            <person name="Song H."/>
            <person name="Lee J."/>
            <person name="Lee S.-C."/>
            <person name="Kwon J.-K."/>
            <person name="Lee H.-Y."/>
            <person name="Koo N."/>
            <person name="Hong Y."/>
            <person name="Kim R.W."/>
            <person name="Kang W.-H."/>
            <person name="Huh J.H."/>
            <person name="Kang B.-C."/>
            <person name="Yang T.-J."/>
            <person name="Lee Y.-H."/>
            <person name="Bennetzen J.L."/>
            <person name="Choi D."/>
        </authorList>
    </citation>
    <scope>NUCLEOTIDE SEQUENCE [LARGE SCALE GENOMIC DNA]</scope>
    <source>
        <strain evidence="6">cv. PBC81</strain>
    </source>
</reference>
<keyword evidence="3" id="KW-0378">Hydrolase</keyword>
<dbReference type="Gene3D" id="3.40.395.10">
    <property type="entry name" value="Adenoviral Proteinase, Chain A"/>
    <property type="match status" value="1"/>
</dbReference>
<protein>
    <recommendedName>
        <fullName evidence="4">Ubiquitin-like protease family profile domain-containing protein</fullName>
    </recommendedName>
</protein>
<feature type="domain" description="Ubiquitin-like protease family profile" evidence="4">
    <location>
        <begin position="97"/>
        <end position="207"/>
    </location>
</feature>
<dbReference type="OrthoDB" id="1305603at2759"/>
<keyword evidence="2" id="KW-0645">Protease</keyword>
<dbReference type="Proteomes" id="UP000224567">
    <property type="component" value="Unassembled WGS sequence"/>
</dbReference>
<organism evidence="5 6">
    <name type="scientific">Capsicum baccatum</name>
    <name type="common">Peruvian pepper</name>
    <dbReference type="NCBI Taxonomy" id="33114"/>
    <lineage>
        <taxon>Eukaryota</taxon>
        <taxon>Viridiplantae</taxon>
        <taxon>Streptophyta</taxon>
        <taxon>Embryophyta</taxon>
        <taxon>Tracheophyta</taxon>
        <taxon>Spermatophyta</taxon>
        <taxon>Magnoliopsida</taxon>
        <taxon>eudicotyledons</taxon>
        <taxon>Gunneridae</taxon>
        <taxon>Pentapetalae</taxon>
        <taxon>asterids</taxon>
        <taxon>lamiids</taxon>
        <taxon>Solanales</taxon>
        <taxon>Solanaceae</taxon>
        <taxon>Solanoideae</taxon>
        <taxon>Capsiceae</taxon>
        <taxon>Capsicum</taxon>
    </lineage>
</organism>
<evidence type="ECO:0000256" key="2">
    <source>
        <dbReference type="ARBA" id="ARBA00022670"/>
    </source>
</evidence>
<dbReference type="AlphaFoldDB" id="A0A2G2WYH8"/>
<dbReference type="PANTHER" id="PTHR33022:SF26">
    <property type="entry name" value="UBIQUITIN-LIKE PROTEASE FAMILY PROFILE DOMAIN-CONTAINING PROTEIN"/>
    <property type="match status" value="1"/>
</dbReference>
<name>A0A2G2WYH8_CAPBA</name>
<proteinExistence type="inferred from homology"/>
<comment type="caution">
    <text evidence="5">The sequence shown here is derived from an EMBL/GenBank/DDBJ whole genome shotgun (WGS) entry which is preliminary data.</text>
</comment>
<dbReference type="PANTHER" id="PTHR33022">
    <property type="entry name" value="DUF1985 DOMAIN-CONTAINING PROTEIN"/>
    <property type="match status" value="1"/>
</dbReference>
<dbReference type="GO" id="GO:0006508">
    <property type="term" value="P:proteolysis"/>
    <property type="evidence" value="ECO:0007669"/>
    <property type="project" value="UniProtKB-KW"/>
</dbReference>
<evidence type="ECO:0000259" key="4">
    <source>
        <dbReference type="Pfam" id="PF02902"/>
    </source>
</evidence>
<gene>
    <name evidence="5" type="ORF">CQW23_10051</name>
</gene>
<dbReference type="InterPro" id="IPR003653">
    <property type="entry name" value="Peptidase_C48_C"/>
</dbReference>
<dbReference type="SUPFAM" id="SSF54001">
    <property type="entry name" value="Cysteine proteinases"/>
    <property type="match status" value="1"/>
</dbReference>
<sequence>MNVEIDSQQLIPDELLQSINLDYLHSEKVVQHDCQHIDVCFYYLRKKSKYGPHSSYKNEPNKSYKYSTVDCNFMNVIRSLNDVYSMDAQNLKDGERCIFLYDSYESNGHYVVVLAKIEKIAKIIPLCLQACDFYVNKGIDHQSHPRYKDKESSDMFDVLFQDDLPQQPNGSLDCGVFIVMYAECLSYGHKVIASEFDPNAFRTRYAALLWDYGIRKQEANSISDVEAPVRTAR</sequence>
<dbReference type="GO" id="GO:0008234">
    <property type="term" value="F:cysteine-type peptidase activity"/>
    <property type="evidence" value="ECO:0007669"/>
    <property type="project" value="InterPro"/>
</dbReference>
<evidence type="ECO:0000313" key="6">
    <source>
        <dbReference type="Proteomes" id="UP000224567"/>
    </source>
</evidence>
<evidence type="ECO:0000256" key="3">
    <source>
        <dbReference type="ARBA" id="ARBA00022801"/>
    </source>
</evidence>
<evidence type="ECO:0000313" key="5">
    <source>
        <dbReference type="EMBL" id="PHT50304.1"/>
    </source>
</evidence>
<evidence type="ECO:0000256" key="1">
    <source>
        <dbReference type="ARBA" id="ARBA00005234"/>
    </source>
</evidence>
<dbReference type="Pfam" id="PF02902">
    <property type="entry name" value="Peptidase_C48"/>
    <property type="match status" value="1"/>
</dbReference>